<organism evidence="1 2">
    <name type="scientific">Bradyrhizobium valentinum</name>
    <dbReference type="NCBI Taxonomy" id="1518501"/>
    <lineage>
        <taxon>Bacteria</taxon>
        <taxon>Pseudomonadati</taxon>
        <taxon>Pseudomonadota</taxon>
        <taxon>Alphaproteobacteria</taxon>
        <taxon>Hyphomicrobiales</taxon>
        <taxon>Nitrobacteraceae</taxon>
        <taxon>Bradyrhizobium</taxon>
    </lineage>
</organism>
<sequence>MVELNMTMEACAICPHQSDCSKVGSCLDETNAQYLAGHSNQFPRLMTLAQASQFMKALRAGRTLRRICGGGKFGPAIASLTKFRKHCKPYPEWGAEAKRLAIANAKATDKLKGAHYSSRTHCGAATSLQCMGYLTKIM</sequence>
<evidence type="ECO:0000313" key="2">
    <source>
        <dbReference type="Proteomes" id="UP000051913"/>
    </source>
</evidence>
<reference evidence="1 2" key="1">
    <citation type="submission" date="2014-03" db="EMBL/GenBank/DDBJ databases">
        <title>Bradyrhizobium valentinum sp. nov., isolated from effective nodules of Lupinus mariae-josephae, a lupine endemic of basic-lime soils in Eastern Spain.</title>
        <authorList>
            <person name="Duran D."/>
            <person name="Rey L."/>
            <person name="Navarro A."/>
            <person name="Busquets A."/>
            <person name="Imperial J."/>
            <person name="Ruiz-Argueso T."/>
        </authorList>
    </citation>
    <scope>NUCLEOTIDE SEQUENCE [LARGE SCALE GENOMIC DNA]</scope>
    <source>
        <strain evidence="1 2">LmjM3</strain>
    </source>
</reference>
<keyword evidence="2" id="KW-1185">Reference proteome</keyword>
<evidence type="ECO:0000313" key="1">
    <source>
        <dbReference type="EMBL" id="KRR07681.1"/>
    </source>
</evidence>
<name>A0A0R3LIV0_9BRAD</name>
<comment type="caution">
    <text evidence="1">The sequence shown here is derived from an EMBL/GenBank/DDBJ whole genome shotgun (WGS) entry which is preliminary data.</text>
</comment>
<proteinExistence type="predicted"/>
<dbReference type="Proteomes" id="UP000051913">
    <property type="component" value="Unassembled WGS sequence"/>
</dbReference>
<accession>A0A0R3LIV0</accession>
<protein>
    <submittedName>
        <fullName evidence="1">Uncharacterized protein</fullName>
    </submittedName>
</protein>
<dbReference type="AlphaFoldDB" id="A0A0R3LIV0"/>
<dbReference type="EMBL" id="LLXX01000093">
    <property type="protein sequence ID" value="KRR07681.1"/>
    <property type="molecule type" value="Genomic_DNA"/>
</dbReference>
<gene>
    <name evidence="1" type="ORF">CP49_40075</name>
</gene>